<sequence length="253" mass="27563">MPRLLVRRPSPRLAEGELTHIERVPVDADLALQQWEQYVDVYRSRGWEVIDIAPADEHADGVFVEDAVVMFGDVAVVTRPGADSRRGEIETARATLEGAGIPYLQIAEPGTLDGGDVLKVGRTVYVGRTLRTNDAGIAQLGDLLSPRGWNVVAVPVSKVLHLKSGVTALPDGTIIGYEPLVDDPRFYPTFEGVPEEHGTAVVVLDEHTVLMSSDAPETAERFRARGLEVVTTPISEFEKLEGCVTCLSVRVRD</sequence>
<dbReference type="EMBL" id="JASXSZ010000005">
    <property type="protein sequence ID" value="MDL9980853.1"/>
    <property type="molecule type" value="Genomic_DNA"/>
</dbReference>
<name>A0ABT7N2B2_9MICO</name>
<dbReference type="SUPFAM" id="SSF55909">
    <property type="entry name" value="Pentein"/>
    <property type="match status" value="1"/>
</dbReference>
<dbReference type="Gene3D" id="3.75.10.10">
    <property type="entry name" value="L-arginine/glycine Amidinotransferase, Chain A"/>
    <property type="match status" value="1"/>
</dbReference>
<gene>
    <name evidence="3" type="ORF">QSV35_16050</name>
</gene>
<accession>A0ABT7N2B2</accession>
<dbReference type="Proteomes" id="UP001235064">
    <property type="component" value="Unassembled WGS sequence"/>
</dbReference>
<dbReference type="PANTHER" id="PTHR12737">
    <property type="entry name" value="DIMETHYLARGININE DIMETHYLAMINOHYDROLASE"/>
    <property type="match status" value="1"/>
</dbReference>
<dbReference type="PANTHER" id="PTHR12737:SF9">
    <property type="entry name" value="DIMETHYLARGININASE"/>
    <property type="match status" value="1"/>
</dbReference>
<dbReference type="InterPro" id="IPR033199">
    <property type="entry name" value="DDAH-like"/>
</dbReference>
<evidence type="ECO:0000256" key="1">
    <source>
        <dbReference type="ARBA" id="ARBA00008532"/>
    </source>
</evidence>
<reference evidence="3 4" key="1">
    <citation type="submission" date="2023-06" db="EMBL/GenBank/DDBJ databases">
        <title>Microbacterium sp. nov., isolated from a waste landfill.</title>
        <authorList>
            <person name="Wen W."/>
        </authorList>
    </citation>
    <scope>NUCLEOTIDE SEQUENCE [LARGE SCALE GENOMIC DNA]</scope>
    <source>
        <strain evidence="3 4">ASV49</strain>
    </source>
</reference>
<organism evidence="3 4">
    <name type="scientific">Microbacterium candidum</name>
    <dbReference type="NCBI Taxonomy" id="3041922"/>
    <lineage>
        <taxon>Bacteria</taxon>
        <taxon>Bacillati</taxon>
        <taxon>Actinomycetota</taxon>
        <taxon>Actinomycetes</taxon>
        <taxon>Micrococcales</taxon>
        <taxon>Microbacteriaceae</taxon>
        <taxon>Microbacterium</taxon>
    </lineage>
</organism>
<dbReference type="NCBIfam" id="NF045660">
    <property type="entry name" value="DiMthArgaseDdahStm"/>
    <property type="match status" value="1"/>
</dbReference>
<proteinExistence type="inferred from homology"/>
<keyword evidence="4" id="KW-1185">Reference proteome</keyword>
<evidence type="ECO:0000256" key="2">
    <source>
        <dbReference type="ARBA" id="ARBA00022801"/>
    </source>
</evidence>
<comment type="caution">
    <text evidence="3">The sequence shown here is derived from an EMBL/GenBank/DDBJ whole genome shotgun (WGS) entry which is preliminary data.</text>
</comment>
<protein>
    <submittedName>
        <fullName evidence="3">N(G),N(G)-dimethylarginine dimethylaminohydrolase</fullName>
    </submittedName>
</protein>
<comment type="similarity">
    <text evidence="1">Belongs to the DDAH family.</text>
</comment>
<keyword evidence="2" id="KW-0378">Hydrolase</keyword>
<evidence type="ECO:0000313" key="4">
    <source>
        <dbReference type="Proteomes" id="UP001235064"/>
    </source>
</evidence>
<dbReference type="RefSeq" id="WP_286289809.1">
    <property type="nucleotide sequence ID" value="NZ_JASXSZ010000005.1"/>
</dbReference>
<evidence type="ECO:0000313" key="3">
    <source>
        <dbReference type="EMBL" id="MDL9980853.1"/>
    </source>
</evidence>